<accession>A0ABT5ENK8</accession>
<organism evidence="2 3">
    <name type="scientific">Polyangium mundeleinium</name>
    <dbReference type="NCBI Taxonomy" id="2995306"/>
    <lineage>
        <taxon>Bacteria</taxon>
        <taxon>Pseudomonadati</taxon>
        <taxon>Myxococcota</taxon>
        <taxon>Polyangia</taxon>
        <taxon>Polyangiales</taxon>
        <taxon>Polyangiaceae</taxon>
        <taxon>Polyangium</taxon>
    </lineage>
</organism>
<dbReference type="EMBL" id="JAQNDO010000001">
    <property type="protein sequence ID" value="MDC0742497.1"/>
    <property type="molecule type" value="Genomic_DNA"/>
</dbReference>
<sequence>MSGEDEGSSGKKMGGFAAVLAAIGMFVARAGDDCAKVGAKGAMLGDDAARGLGRAGSLADDGLRGGGKLGSLADDGMRGGGKLGSLGDDGMRAGAKGPLPGMHGPEGGGGLVEEAMNAGAKAEGHAGDLAELGVDVSMEILSNVGPSDGDEDDDHAGEAPVTGGVRIPPPPSATSKKSHPADLLRARNVVSSPMLLGLASGAPNTIASATEPFAWLESHGAHNPVGLLYLARGKVDTKTTIPLVSSANDATDDATIHRTCLGLGMNCVVLVCEPIPAGAKEPCVKGAVAAWKSVEALDLGAKPALRDFLGKLLLARAQRPSLQYLVVSRLDVDTTPPRIVRSRVDMKTTPAKP</sequence>
<dbReference type="RefSeq" id="WP_271917871.1">
    <property type="nucleotide sequence ID" value="NZ_JAQNDO010000001.1"/>
</dbReference>
<evidence type="ECO:0000313" key="3">
    <source>
        <dbReference type="Proteomes" id="UP001221411"/>
    </source>
</evidence>
<dbReference type="Proteomes" id="UP001221411">
    <property type="component" value="Unassembled WGS sequence"/>
</dbReference>
<gene>
    <name evidence="2" type="ORF">POL67_14175</name>
</gene>
<protein>
    <submittedName>
        <fullName evidence="2">Uncharacterized protein</fullName>
    </submittedName>
</protein>
<reference evidence="2 3" key="1">
    <citation type="submission" date="2022-11" db="EMBL/GenBank/DDBJ databases">
        <title>Minimal conservation of predation-associated metabolite biosynthetic gene clusters underscores biosynthetic potential of Myxococcota including descriptions for ten novel species: Archangium lansinium sp. nov., Myxococcus landrumus sp. nov., Nannocystis bai.</title>
        <authorList>
            <person name="Ahearne A."/>
            <person name="Stevens C."/>
            <person name="Dowd S."/>
        </authorList>
    </citation>
    <scope>NUCLEOTIDE SEQUENCE [LARGE SCALE GENOMIC DNA]</scope>
    <source>
        <strain evidence="2 3">RJM3</strain>
    </source>
</reference>
<evidence type="ECO:0000313" key="2">
    <source>
        <dbReference type="EMBL" id="MDC0742497.1"/>
    </source>
</evidence>
<proteinExistence type="predicted"/>
<name>A0ABT5ENK8_9BACT</name>
<evidence type="ECO:0000256" key="1">
    <source>
        <dbReference type="SAM" id="MobiDB-lite"/>
    </source>
</evidence>
<feature type="region of interest" description="Disordered" evidence="1">
    <location>
        <begin position="142"/>
        <end position="181"/>
    </location>
</feature>
<keyword evidence="3" id="KW-1185">Reference proteome</keyword>
<comment type="caution">
    <text evidence="2">The sequence shown here is derived from an EMBL/GenBank/DDBJ whole genome shotgun (WGS) entry which is preliminary data.</text>
</comment>